<dbReference type="EMBL" id="JAABOA010003691">
    <property type="protein sequence ID" value="KAF9578399.1"/>
    <property type="molecule type" value="Genomic_DNA"/>
</dbReference>
<organism evidence="4 5">
    <name type="scientific">Lunasporangiospora selenospora</name>
    <dbReference type="NCBI Taxonomy" id="979761"/>
    <lineage>
        <taxon>Eukaryota</taxon>
        <taxon>Fungi</taxon>
        <taxon>Fungi incertae sedis</taxon>
        <taxon>Mucoromycota</taxon>
        <taxon>Mortierellomycotina</taxon>
        <taxon>Mortierellomycetes</taxon>
        <taxon>Mortierellales</taxon>
        <taxon>Mortierellaceae</taxon>
        <taxon>Lunasporangiospora</taxon>
    </lineage>
</organism>
<dbReference type="OrthoDB" id="414698at2759"/>
<dbReference type="Pfam" id="PF03959">
    <property type="entry name" value="FSH1"/>
    <property type="match status" value="1"/>
</dbReference>
<reference evidence="4" key="1">
    <citation type="journal article" date="2020" name="Fungal Divers.">
        <title>Resolving the Mortierellaceae phylogeny through synthesis of multi-gene phylogenetics and phylogenomics.</title>
        <authorList>
            <person name="Vandepol N."/>
            <person name="Liber J."/>
            <person name="Desiro A."/>
            <person name="Na H."/>
            <person name="Kennedy M."/>
            <person name="Barry K."/>
            <person name="Grigoriev I.V."/>
            <person name="Miller A.N."/>
            <person name="O'Donnell K."/>
            <person name="Stajich J.E."/>
            <person name="Bonito G."/>
        </authorList>
    </citation>
    <scope>NUCLEOTIDE SEQUENCE</scope>
    <source>
        <strain evidence="4">KOD1015</strain>
    </source>
</reference>
<evidence type="ECO:0000259" key="3">
    <source>
        <dbReference type="Pfam" id="PF03959"/>
    </source>
</evidence>
<keyword evidence="5" id="KW-1185">Reference proteome</keyword>
<dbReference type="Gene3D" id="3.40.50.1820">
    <property type="entry name" value="alpha/beta hydrolase"/>
    <property type="match status" value="1"/>
</dbReference>
<dbReference type="SUPFAM" id="SSF53474">
    <property type="entry name" value="alpha/beta-Hydrolases"/>
    <property type="match status" value="1"/>
</dbReference>
<dbReference type="InterPro" id="IPR005645">
    <property type="entry name" value="FSH-like_dom"/>
</dbReference>
<feature type="region of interest" description="Disordered" evidence="2">
    <location>
        <begin position="62"/>
        <end position="89"/>
    </location>
</feature>
<name>A0A9P6FNA7_9FUNG</name>
<comment type="caution">
    <text evidence="4">The sequence shown here is derived from an EMBL/GenBank/DDBJ whole genome shotgun (WGS) entry which is preliminary data.</text>
</comment>
<evidence type="ECO:0000256" key="2">
    <source>
        <dbReference type="SAM" id="MobiDB-lite"/>
    </source>
</evidence>
<dbReference type="InterPro" id="IPR029058">
    <property type="entry name" value="AB_hydrolase_fold"/>
</dbReference>
<evidence type="ECO:0000313" key="5">
    <source>
        <dbReference type="Proteomes" id="UP000780801"/>
    </source>
</evidence>
<evidence type="ECO:0000313" key="4">
    <source>
        <dbReference type="EMBL" id="KAF9578399.1"/>
    </source>
</evidence>
<dbReference type="GO" id="GO:0016787">
    <property type="term" value="F:hydrolase activity"/>
    <property type="evidence" value="ECO:0007669"/>
    <property type="project" value="UniProtKB-KW"/>
</dbReference>
<accession>A0A9P6FNA7</accession>
<dbReference type="Proteomes" id="UP000780801">
    <property type="component" value="Unassembled WGS sequence"/>
</dbReference>
<dbReference type="PANTHER" id="PTHR48070">
    <property type="entry name" value="ESTERASE OVCA2"/>
    <property type="match status" value="1"/>
</dbReference>
<keyword evidence="1" id="KW-0378">Hydrolase</keyword>
<gene>
    <name evidence="4" type="ORF">BGW38_005809</name>
</gene>
<feature type="compositionally biased region" description="Polar residues" evidence="2">
    <location>
        <begin position="76"/>
        <end position="86"/>
    </location>
</feature>
<dbReference type="GO" id="GO:0005634">
    <property type="term" value="C:nucleus"/>
    <property type="evidence" value="ECO:0007669"/>
    <property type="project" value="TreeGrafter"/>
</dbReference>
<dbReference type="InterPro" id="IPR050593">
    <property type="entry name" value="LovG"/>
</dbReference>
<protein>
    <recommendedName>
        <fullName evidence="3">Serine hydrolase domain-containing protein</fullName>
    </recommendedName>
</protein>
<sequence>MGFSQGASMASLLQLLLERPHLSPIMNGISHSPFKFSIIVSGFEPRDPQKLAWYTNSYPVLQPPVQEQQPDAQPDVESSANGQSSEFIHGVQGPSMHVIGRNDVIITPEQSDILLKHYSFKTPTVFYHDGGHYLPSNAASRQAYKAFVQSFQP</sequence>
<dbReference type="GO" id="GO:0005737">
    <property type="term" value="C:cytoplasm"/>
    <property type="evidence" value="ECO:0007669"/>
    <property type="project" value="TreeGrafter"/>
</dbReference>
<dbReference type="AlphaFoldDB" id="A0A9P6FNA7"/>
<dbReference type="PANTHER" id="PTHR48070:SF6">
    <property type="entry name" value="ESTERASE OVCA2"/>
    <property type="match status" value="1"/>
</dbReference>
<feature type="domain" description="Serine hydrolase" evidence="3">
    <location>
        <begin position="1"/>
        <end position="143"/>
    </location>
</feature>
<evidence type="ECO:0000256" key="1">
    <source>
        <dbReference type="ARBA" id="ARBA00022801"/>
    </source>
</evidence>
<proteinExistence type="predicted"/>